<dbReference type="EC" id="1.17.1.8" evidence="10 13"/>
<dbReference type="PANTHER" id="PTHR20836">
    <property type="entry name" value="DIHYDRODIPICOLINATE REDUCTASE"/>
    <property type="match status" value="1"/>
</dbReference>
<dbReference type="InterPro" id="IPR000846">
    <property type="entry name" value="DapB_N"/>
</dbReference>
<feature type="binding site" evidence="13">
    <location>
        <position position="33"/>
    </location>
    <ligand>
        <name>NAD(+)</name>
        <dbReference type="ChEBI" id="CHEBI:57540"/>
    </ligand>
</feature>
<dbReference type="RefSeq" id="WP_302243740.1">
    <property type="nucleotide sequence ID" value="NZ_JAULJQ010000002.1"/>
</dbReference>
<keyword evidence="2 13" id="KW-0963">Cytoplasm</keyword>
<dbReference type="PANTHER" id="PTHR20836:SF0">
    <property type="entry name" value="4-HYDROXY-TETRAHYDRODIPICOLINATE REDUCTASE 1, CHLOROPLASTIC-RELATED"/>
    <property type="match status" value="1"/>
</dbReference>
<dbReference type="InterPro" id="IPR036291">
    <property type="entry name" value="NAD(P)-bd_dom_sf"/>
</dbReference>
<dbReference type="NCBIfam" id="TIGR00036">
    <property type="entry name" value="dapB"/>
    <property type="match status" value="1"/>
</dbReference>
<comment type="subcellular location">
    <subcellularLocation>
        <location evidence="13">Cytoplasm</location>
    </subcellularLocation>
</comment>
<keyword evidence="4 13" id="KW-0521">NADP</keyword>
<feature type="binding site" evidence="13">
    <location>
        <position position="34"/>
    </location>
    <ligand>
        <name>NADP(+)</name>
        <dbReference type="ChEBI" id="CHEBI:58349"/>
    </ligand>
</feature>
<name>A0ABT8T5M3_9BACT</name>
<comment type="subunit">
    <text evidence="13">Homotetramer.</text>
</comment>
<evidence type="ECO:0000256" key="4">
    <source>
        <dbReference type="ARBA" id="ARBA00022857"/>
    </source>
</evidence>
<feature type="domain" description="Dihydrodipicolinate reductase N-terminal" evidence="14">
    <location>
        <begin position="2"/>
        <end position="113"/>
    </location>
</feature>
<dbReference type="HAMAP" id="MF_00102">
    <property type="entry name" value="DapB"/>
    <property type="match status" value="1"/>
</dbReference>
<dbReference type="Pfam" id="PF05173">
    <property type="entry name" value="DapB_C"/>
    <property type="match status" value="1"/>
</dbReference>
<keyword evidence="3 13" id="KW-0028">Amino-acid biosynthesis</keyword>
<evidence type="ECO:0000256" key="12">
    <source>
        <dbReference type="ARBA" id="ARBA00049396"/>
    </source>
</evidence>
<dbReference type="SUPFAM" id="SSF55347">
    <property type="entry name" value="Glyceraldehyde-3-phosphate dehydrogenase-like, C-terminal domain"/>
    <property type="match status" value="1"/>
</dbReference>
<feature type="binding site" evidence="13">
    <location>
        <begin position="86"/>
        <end position="88"/>
    </location>
    <ligand>
        <name>NAD(+)</name>
        <dbReference type="ChEBI" id="CHEBI:57540"/>
    </ligand>
</feature>
<evidence type="ECO:0000256" key="6">
    <source>
        <dbReference type="ARBA" id="ARBA00023002"/>
    </source>
</evidence>
<keyword evidence="7 13" id="KW-0520">NAD</keyword>
<keyword evidence="17" id="KW-1185">Reference proteome</keyword>
<evidence type="ECO:0000256" key="7">
    <source>
        <dbReference type="ARBA" id="ARBA00023027"/>
    </source>
</evidence>
<dbReference type="Pfam" id="PF01113">
    <property type="entry name" value="DapB_N"/>
    <property type="match status" value="1"/>
</dbReference>
<dbReference type="Gene3D" id="3.40.50.720">
    <property type="entry name" value="NAD(P)-binding Rossmann-like Domain"/>
    <property type="match status" value="1"/>
</dbReference>
<comment type="function">
    <text evidence="13">Catalyzes the conversion of 4-hydroxy-tetrahydrodipicolinate (HTPA) to tetrahydrodipicolinate.</text>
</comment>
<keyword evidence="8 13" id="KW-0457">Lysine biosynthesis</keyword>
<evidence type="ECO:0000256" key="2">
    <source>
        <dbReference type="ARBA" id="ARBA00022490"/>
    </source>
</evidence>
<comment type="pathway">
    <text evidence="9 13">Amino-acid biosynthesis; L-lysine biosynthesis via DAP pathway; (S)-tetrahydrodipicolinate from L-aspartate: step 4/4.</text>
</comment>
<evidence type="ECO:0000313" key="16">
    <source>
        <dbReference type="EMBL" id="MDO2408967.1"/>
    </source>
</evidence>
<evidence type="ECO:0000256" key="5">
    <source>
        <dbReference type="ARBA" id="ARBA00022915"/>
    </source>
</evidence>
<dbReference type="SUPFAM" id="SSF51735">
    <property type="entry name" value="NAD(P)-binding Rossmann-fold domains"/>
    <property type="match status" value="1"/>
</dbReference>
<dbReference type="InterPro" id="IPR023940">
    <property type="entry name" value="DHDPR_bac"/>
</dbReference>
<comment type="caution">
    <text evidence="16">The sequence shown here is derived from an EMBL/GenBank/DDBJ whole genome shotgun (WGS) entry which is preliminary data.</text>
</comment>
<dbReference type="PIRSF" id="PIRSF000161">
    <property type="entry name" value="DHPR"/>
    <property type="match status" value="1"/>
</dbReference>
<feature type="binding site" evidence="13">
    <location>
        <begin position="8"/>
        <end position="13"/>
    </location>
    <ligand>
        <name>NAD(+)</name>
        <dbReference type="ChEBI" id="CHEBI:57540"/>
    </ligand>
</feature>
<evidence type="ECO:0000259" key="15">
    <source>
        <dbReference type="Pfam" id="PF05173"/>
    </source>
</evidence>
<comment type="catalytic activity">
    <reaction evidence="11 13">
        <text>(S)-2,3,4,5-tetrahydrodipicolinate + NADP(+) + H2O = (2S,4S)-4-hydroxy-2,3,4,5-tetrahydrodipicolinate + NADPH + H(+)</text>
        <dbReference type="Rhea" id="RHEA:35331"/>
        <dbReference type="ChEBI" id="CHEBI:15377"/>
        <dbReference type="ChEBI" id="CHEBI:15378"/>
        <dbReference type="ChEBI" id="CHEBI:16845"/>
        <dbReference type="ChEBI" id="CHEBI:57783"/>
        <dbReference type="ChEBI" id="CHEBI:58349"/>
        <dbReference type="ChEBI" id="CHEBI:67139"/>
        <dbReference type="EC" id="1.17.1.8"/>
    </reaction>
</comment>
<evidence type="ECO:0000256" key="13">
    <source>
        <dbReference type="HAMAP-Rule" id="MF_00102"/>
    </source>
</evidence>
<evidence type="ECO:0000256" key="9">
    <source>
        <dbReference type="ARBA" id="ARBA00037922"/>
    </source>
</evidence>
<gene>
    <name evidence="13 16" type="primary">dapB</name>
    <name evidence="16" type="ORF">Q2362_02485</name>
</gene>
<accession>A0ABT8T5M3</accession>
<evidence type="ECO:0000256" key="3">
    <source>
        <dbReference type="ARBA" id="ARBA00022605"/>
    </source>
</evidence>
<proteinExistence type="inferred from homology"/>
<evidence type="ECO:0000256" key="1">
    <source>
        <dbReference type="ARBA" id="ARBA00006642"/>
    </source>
</evidence>
<evidence type="ECO:0000259" key="14">
    <source>
        <dbReference type="Pfam" id="PF01113"/>
    </source>
</evidence>
<comment type="catalytic activity">
    <reaction evidence="12 13">
        <text>(S)-2,3,4,5-tetrahydrodipicolinate + NAD(+) + H2O = (2S,4S)-4-hydroxy-2,3,4,5-tetrahydrodipicolinate + NADH + H(+)</text>
        <dbReference type="Rhea" id="RHEA:35323"/>
        <dbReference type="ChEBI" id="CHEBI:15377"/>
        <dbReference type="ChEBI" id="CHEBI:15378"/>
        <dbReference type="ChEBI" id="CHEBI:16845"/>
        <dbReference type="ChEBI" id="CHEBI:57540"/>
        <dbReference type="ChEBI" id="CHEBI:57945"/>
        <dbReference type="ChEBI" id="CHEBI:67139"/>
        <dbReference type="EC" id="1.17.1.8"/>
    </reaction>
</comment>
<feature type="binding site" evidence="13">
    <location>
        <begin position="152"/>
        <end position="153"/>
    </location>
    <ligand>
        <name>(S)-2,3,4,5-tetrahydrodipicolinate</name>
        <dbReference type="ChEBI" id="CHEBI:16845"/>
    </ligand>
</feature>
<dbReference type="InterPro" id="IPR022664">
    <property type="entry name" value="DapB_N_CS"/>
</dbReference>
<organism evidence="16 17">
    <name type="scientific">Campylobacter magnus</name>
    <dbReference type="NCBI Taxonomy" id="3026462"/>
    <lineage>
        <taxon>Bacteria</taxon>
        <taxon>Pseudomonadati</taxon>
        <taxon>Campylobacterota</taxon>
        <taxon>Epsilonproteobacteria</taxon>
        <taxon>Campylobacterales</taxon>
        <taxon>Campylobacteraceae</taxon>
        <taxon>Campylobacter</taxon>
    </lineage>
</organism>
<evidence type="ECO:0000256" key="10">
    <source>
        <dbReference type="ARBA" id="ARBA00038983"/>
    </source>
</evidence>
<dbReference type="EMBL" id="JAULJQ010000002">
    <property type="protein sequence ID" value="MDO2408967.1"/>
    <property type="molecule type" value="Genomic_DNA"/>
</dbReference>
<dbReference type="PROSITE" id="PS01298">
    <property type="entry name" value="DAPB"/>
    <property type="match status" value="1"/>
</dbReference>
<feature type="active site" description="Proton donor/acceptor" evidence="13">
    <location>
        <position position="142"/>
    </location>
</feature>
<protein>
    <recommendedName>
        <fullName evidence="10 13">4-hydroxy-tetrahydrodipicolinate reductase</fullName>
        <shortName evidence="13">HTPA reductase</shortName>
        <ecNumber evidence="10 13">1.17.1.8</ecNumber>
    </recommendedName>
</protein>
<dbReference type="Proteomes" id="UP001171111">
    <property type="component" value="Unassembled WGS sequence"/>
</dbReference>
<feature type="binding site" evidence="13">
    <location>
        <begin position="110"/>
        <end position="113"/>
    </location>
    <ligand>
        <name>NAD(+)</name>
        <dbReference type="ChEBI" id="CHEBI:57540"/>
    </ligand>
</feature>
<keyword evidence="6 13" id="KW-0560">Oxidoreductase</keyword>
<sequence>MVKVGIFGANGKMGREIIANLEGSGAVLAGAYERDPASIADLKDAVKTSLKELFSSCDVVIDFSVAAASLELINYARTNPKALVIGTTGLGDQGENLINLASNSMPILQATNMSLGVAVLNKLSKLASKALEDFDIEICEMHHRRKVDSPSGTALTLATSVAQARNLDLNKVRVSGRDGQVGARSKDEIAVMSLRGGDIVGRHTVGFYNDGEFIELNHTATSRATFAKGAIKAAIWLANKEPKRYSIDDCLGL</sequence>
<dbReference type="CDD" id="cd02274">
    <property type="entry name" value="DHDPR_N"/>
    <property type="match status" value="1"/>
</dbReference>
<dbReference type="InterPro" id="IPR022663">
    <property type="entry name" value="DapB_C"/>
</dbReference>
<evidence type="ECO:0000256" key="8">
    <source>
        <dbReference type="ARBA" id="ARBA00023154"/>
    </source>
</evidence>
<comment type="caution">
    <text evidence="13">Was originally thought to be a dihydrodipicolinate reductase (DHDPR), catalyzing the conversion of dihydrodipicolinate to tetrahydrodipicolinate. However, it was shown in E.coli that the substrate of the enzymatic reaction is not dihydrodipicolinate (DHDP) but in fact (2S,4S)-4-hydroxy-2,3,4,5-tetrahydrodipicolinic acid (HTPA), the product released by the DapA-catalyzed reaction.</text>
</comment>
<comment type="similarity">
    <text evidence="1 13">Belongs to the DapB family.</text>
</comment>
<keyword evidence="5 13" id="KW-0220">Diaminopimelate biosynthesis</keyword>
<feature type="binding site" evidence="13">
    <location>
        <position position="143"/>
    </location>
    <ligand>
        <name>(S)-2,3,4,5-tetrahydrodipicolinate</name>
        <dbReference type="ChEBI" id="CHEBI:16845"/>
    </ligand>
</feature>
<evidence type="ECO:0000313" key="17">
    <source>
        <dbReference type="Proteomes" id="UP001171111"/>
    </source>
</evidence>
<dbReference type="Gene3D" id="3.30.360.10">
    <property type="entry name" value="Dihydrodipicolinate Reductase, domain 2"/>
    <property type="match status" value="1"/>
</dbReference>
<evidence type="ECO:0000256" key="11">
    <source>
        <dbReference type="ARBA" id="ARBA00049080"/>
    </source>
</evidence>
<feature type="domain" description="Dihydrodipicolinate reductase C-terminal" evidence="15">
    <location>
        <begin position="116"/>
        <end position="251"/>
    </location>
</feature>
<reference evidence="16 17" key="1">
    <citation type="submission" date="2023-06" db="EMBL/GenBank/DDBJ databases">
        <title>Campylobacter magnum sp. nov., isolated from cecal contents of domestic pigs (Sus scrofa domesticus).</title>
        <authorList>
            <person name="Papic B."/>
            <person name="Gruntar I."/>
        </authorList>
    </citation>
    <scope>NUCLEOTIDE SEQUENCE [LARGE SCALE GENOMIC DNA]</scope>
    <source>
        <strain evidence="17">34484-21</strain>
    </source>
</reference>
<dbReference type="GO" id="GO:0008839">
    <property type="term" value="F:4-hydroxy-tetrahydrodipicolinate reductase"/>
    <property type="evidence" value="ECO:0007669"/>
    <property type="project" value="UniProtKB-EC"/>
</dbReference>
<feature type="active site" description="Proton donor" evidence="13">
    <location>
        <position position="146"/>
    </location>
</feature>